<feature type="domain" description="Glycosyltransferase RgtA/B/C/D-like" evidence="10">
    <location>
        <begin position="142"/>
        <end position="252"/>
    </location>
</feature>
<keyword evidence="7 9" id="KW-0472">Membrane</keyword>
<feature type="compositionally biased region" description="Polar residues" evidence="8">
    <location>
        <begin position="1"/>
        <end position="17"/>
    </location>
</feature>
<evidence type="ECO:0000256" key="2">
    <source>
        <dbReference type="ARBA" id="ARBA00022475"/>
    </source>
</evidence>
<dbReference type="PANTHER" id="PTHR33908:SF11">
    <property type="entry name" value="MEMBRANE PROTEIN"/>
    <property type="match status" value="1"/>
</dbReference>
<feature type="transmembrane region" description="Helical" evidence="9">
    <location>
        <begin position="360"/>
        <end position="388"/>
    </location>
</feature>
<feature type="transmembrane region" description="Helical" evidence="9">
    <location>
        <begin position="395"/>
        <end position="415"/>
    </location>
</feature>
<keyword evidence="3" id="KW-0328">Glycosyltransferase</keyword>
<dbReference type="Pfam" id="PF13231">
    <property type="entry name" value="PMT_2"/>
    <property type="match status" value="1"/>
</dbReference>
<feature type="transmembrane region" description="Helical" evidence="9">
    <location>
        <begin position="275"/>
        <end position="298"/>
    </location>
</feature>
<feature type="transmembrane region" description="Helical" evidence="9">
    <location>
        <begin position="421"/>
        <end position="439"/>
    </location>
</feature>
<sequence>MLVLSTGESDNGTTSGNPPAEPATVDIPVAGPEPARNWRRHLPRLWPLLVLVLLGQMALGMVTAAREQSPTADEPVYVGAAVDYLQHRDLRLNPEHPPLAKLVSATGLAFADVQLPHDTRSGQWQVGDRALYGPGNDADRVLWLARLPMVVLTLLFGLVVFAFARDLFGTGGGLVALALYSFSPDVIAHGSLATNDVPLAGFLLTTMWLLWRARRHPLRYLPLAGLAYGCALATKMTALPLLPVVLLLAALAAWSSRNPGVAGRSGRWAWLDRRTLLRGVGYALGVGLIATVTVWLSYLVVDPALRYTPVADFEPGLKKLLVSLLPLPEPYRDGMLIQFGFESQTYGGYLFGERFLGNRWYYLPAALLVKTPLGMIALWLGAVATLLAVRRLRPVALYLLLPLGLLLTVALTGSRSLGSRYAIWLPVFLAVGAAALLVYRRRWVLPVVLALVAFVGVSSLRAFPYYLPYGNEAFGGPANTYRHLNDSNVDWGQDLARLGDYLAEHGLSDERVFLIWKGRGHPDYYGINAADPAKVPRDQVRGLFAVSAMRIDGARQSYPDLIQGREPIAVIGHTFWLYRIP</sequence>
<reference evidence="11 12" key="1">
    <citation type="submission" date="2021-01" db="EMBL/GenBank/DDBJ databases">
        <title>Whole genome shotgun sequence of Plantactinospora endophytica NBRC 110450.</title>
        <authorList>
            <person name="Komaki H."/>
            <person name="Tamura T."/>
        </authorList>
    </citation>
    <scope>NUCLEOTIDE SEQUENCE [LARGE SCALE GENOMIC DNA]</scope>
    <source>
        <strain evidence="11 12">NBRC 110450</strain>
    </source>
</reference>
<evidence type="ECO:0000313" key="11">
    <source>
        <dbReference type="EMBL" id="GIG92570.1"/>
    </source>
</evidence>
<keyword evidence="2" id="KW-1003">Cell membrane</keyword>
<feature type="transmembrane region" description="Helical" evidence="9">
    <location>
        <begin position="45"/>
        <end position="65"/>
    </location>
</feature>
<keyword evidence="4 11" id="KW-0808">Transferase</keyword>
<dbReference type="PANTHER" id="PTHR33908">
    <property type="entry name" value="MANNOSYLTRANSFERASE YKCB-RELATED"/>
    <property type="match status" value="1"/>
</dbReference>
<proteinExistence type="predicted"/>
<evidence type="ECO:0000256" key="7">
    <source>
        <dbReference type="ARBA" id="ARBA00023136"/>
    </source>
</evidence>
<organism evidence="11 12">
    <name type="scientific">Plantactinospora endophytica</name>
    <dbReference type="NCBI Taxonomy" id="673535"/>
    <lineage>
        <taxon>Bacteria</taxon>
        <taxon>Bacillati</taxon>
        <taxon>Actinomycetota</taxon>
        <taxon>Actinomycetes</taxon>
        <taxon>Micromonosporales</taxon>
        <taxon>Micromonosporaceae</taxon>
        <taxon>Plantactinospora</taxon>
    </lineage>
</organism>
<comment type="caution">
    <text evidence="11">The sequence shown here is derived from an EMBL/GenBank/DDBJ whole genome shotgun (WGS) entry which is preliminary data.</text>
</comment>
<evidence type="ECO:0000256" key="4">
    <source>
        <dbReference type="ARBA" id="ARBA00022679"/>
    </source>
</evidence>
<dbReference type="InterPro" id="IPR050297">
    <property type="entry name" value="LipidA_mod_glycosyltrf_83"/>
</dbReference>
<accession>A0ABQ4ED23</accession>
<evidence type="ECO:0000256" key="1">
    <source>
        <dbReference type="ARBA" id="ARBA00004651"/>
    </source>
</evidence>
<protein>
    <submittedName>
        <fullName evidence="11">Glycosyl transferase</fullName>
    </submittedName>
</protein>
<dbReference type="InterPro" id="IPR038731">
    <property type="entry name" value="RgtA/B/C-like"/>
</dbReference>
<evidence type="ECO:0000256" key="8">
    <source>
        <dbReference type="SAM" id="MobiDB-lite"/>
    </source>
</evidence>
<keyword evidence="5 9" id="KW-0812">Transmembrane</keyword>
<name>A0ABQ4ED23_9ACTN</name>
<evidence type="ECO:0000256" key="6">
    <source>
        <dbReference type="ARBA" id="ARBA00022989"/>
    </source>
</evidence>
<comment type="subcellular location">
    <subcellularLocation>
        <location evidence="1">Cell membrane</location>
        <topology evidence="1">Multi-pass membrane protein</topology>
    </subcellularLocation>
</comment>
<keyword evidence="12" id="KW-1185">Reference proteome</keyword>
<dbReference type="EMBL" id="BONW01000044">
    <property type="protein sequence ID" value="GIG92570.1"/>
    <property type="molecule type" value="Genomic_DNA"/>
</dbReference>
<evidence type="ECO:0000313" key="12">
    <source>
        <dbReference type="Proteomes" id="UP000646749"/>
    </source>
</evidence>
<evidence type="ECO:0000256" key="3">
    <source>
        <dbReference type="ARBA" id="ARBA00022676"/>
    </source>
</evidence>
<keyword evidence="6 9" id="KW-1133">Transmembrane helix</keyword>
<feature type="transmembrane region" description="Helical" evidence="9">
    <location>
        <begin position="223"/>
        <end position="254"/>
    </location>
</feature>
<dbReference type="RefSeq" id="WP_203870886.1">
    <property type="nucleotide sequence ID" value="NZ_BONW01000044.1"/>
</dbReference>
<dbReference type="Proteomes" id="UP000646749">
    <property type="component" value="Unassembled WGS sequence"/>
</dbReference>
<evidence type="ECO:0000259" key="10">
    <source>
        <dbReference type="Pfam" id="PF13231"/>
    </source>
</evidence>
<feature type="transmembrane region" description="Helical" evidence="9">
    <location>
        <begin position="149"/>
        <end position="180"/>
    </location>
</feature>
<dbReference type="GO" id="GO:0016740">
    <property type="term" value="F:transferase activity"/>
    <property type="evidence" value="ECO:0007669"/>
    <property type="project" value="UniProtKB-KW"/>
</dbReference>
<evidence type="ECO:0000256" key="5">
    <source>
        <dbReference type="ARBA" id="ARBA00022692"/>
    </source>
</evidence>
<evidence type="ECO:0000256" key="9">
    <source>
        <dbReference type="SAM" id="Phobius"/>
    </source>
</evidence>
<feature type="region of interest" description="Disordered" evidence="8">
    <location>
        <begin position="1"/>
        <end position="27"/>
    </location>
</feature>
<gene>
    <name evidence="11" type="ORF">Pen02_75060</name>
</gene>
<feature type="transmembrane region" description="Helical" evidence="9">
    <location>
        <begin position="446"/>
        <end position="467"/>
    </location>
</feature>